<keyword evidence="2 5" id="KW-0808">Transferase</keyword>
<feature type="binding site" evidence="5">
    <location>
        <position position="85"/>
    </location>
    <ligand>
        <name>S-adenosyl-L-methionine</name>
        <dbReference type="ChEBI" id="CHEBI:59789"/>
    </ligand>
</feature>
<dbReference type="InterPro" id="IPR020596">
    <property type="entry name" value="rRNA_Ade_Mease_Trfase_CS"/>
</dbReference>
<evidence type="ECO:0000256" key="6">
    <source>
        <dbReference type="SAM" id="MobiDB-lite"/>
    </source>
</evidence>
<evidence type="ECO:0000256" key="5">
    <source>
        <dbReference type="PROSITE-ProRule" id="PRU01026"/>
    </source>
</evidence>
<keyword evidence="9" id="KW-1185">Reference proteome</keyword>
<dbReference type="PANTHER" id="PTHR11727:SF7">
    <property type="entry name" value="DIMETHYLADENOSINE TRANSFERASE-RELATED"/>
    <property type="match status" value="1"/>
</dbReference>
<evidence type="ECO:0000313" key="8">
    <source>
        <dbReference type="EMBL" id="QEW02786.1"/>
    </source>
</evidence>
<dbReference type="EMBL" id="CP044232">
    <property type="protein sequence ID" value="QEW02786.1"/>
    <property type="molecule type" value="Genomic_DNA"/>
</dbReference>
<dbReference type="Gene3D" id="3.40.50.150">
    <property type="entry name" value="Vaccinia Virus protein VP39"/>
    <property type="match status" value="1"/>
</dbReference>
<feature type="region of interest" description="Disordered" evidence="6">
    <location>
        <begin position="257"/>
        <end position="287"/>
    </location>
</feature>
<dbReference type="AlphaFoldDB" id="A0A5J6L371"/>
<accession>A0A5J6L371</accession>
<evidence type="ECO:0000313" key="9">
    <source>
        <dbReference type="Proteomes" id="UP000325516"/>
    </source>
</evidence>
<name>A0A5J6L371_9MICO</name>
<feature type="binding site" evidence="5">
    <location>
        <position position="99"/>
    </location>
    <ligand>
        <name>S-adenosyl-L-methionine</name>
        <dbReference type="ChEBI" id="CHEBI:59789"/>
    </ligand>
</feature>
<proteinExistence type="inferred from homology"/>
<dbReference type="PANTHER" id="PTHR11727">
    <property type="entry name" value="DIMETHYLADENOSINE TRANSFERASE"/>
    <property type="match status" value="1"/>
</dbReference>
<sequence length="287" mass="31056">MPMHSPPGGRAELGQNFLRDPHAIARTIDLVHSTPGSILEIGAGDGALTLPLSRLARPLRAIEIDPARAQALRRRAPHIDVVAADGLQVPLDRPTLVSNVPFHLTTPLLRRILHSGTWTHAVLVLQWEVARKRAGVGGRTMMTAQTDPWFSFSLEGRIPSHAFTPRPGVDAGLLRIQRRTAPLVPFAERGAYSAFVRRVFTGRGRTMMRLIANAAPGSSPQAVGDALARAGVPSSALPRDLRPAQWADIWRAAARLDGTRTRRSSGTRSLDRSHGAREDGAVDGGQR</sequence>
<keyword evidence="3 5" id="KW-0949">S-adenosyl-L-methionine</keyword>
<dbReference type="Pfam" id="PF00398">
    <property type="entry name" value="RrnaAD"/>
    <property type="match status" value="1"/>
</dbReference>
<feature type="binding site" evidence="5">
    <location>
        <position position="63"/>
    </location>
    <ligand>
        <name>S-adenosyl-L-methionine</name>
        <dbReference type="ChEBI" id="CHEBI:59789"/>
    </ligand>
</feature>
<feature type="compositionally biased region" description="Basic and acidic residues" evidence="6">
    <location>
        <begin position="269"/>
        <end position="287"/>
    </location>
</feature>
<keyword evidence="1 5" id="KW-0489">Methyltransferase</keyword>
<protein>
    <submittedName>
        <fullName evidence="8">23S ribosomal RNA methyltransferase Erm</fullName>
    </submittedName>
</protein>
<feature type="domain" description="Ribosomal RNA adenine methylase transferase N-terminal" evidence="7">
    <location>
        <begin position="23"/>
        <end position="180"/>
    </location>
</feature>
<dbReference type="KEGG" id="mlz:F6J85_06495"/>
<dbReference type="PROSITE" id="PS01131">
    <property type="entry name" value="RRNA_A_DIMETH"/>
    <property type="match status" value="1"/>
</dbReference>
<evidence type="ECO:0000256" key="4">
    <source>
        <dbReference type="ARBA" id="ARBA00022884"/>
    </source>
</evidence>
<dbReference type="CDD" id="cd02440">
    <property type="entry name" value="AdoMet_MTases"/>
    <property type="match status" value="1"/>
</dbReference>
<comment type="similarity">
    <text evidence="5">Belongs to the class I-like SAM-binding methyltransferase superfamily. rRNA adenine N(6)-methyltransferase family.</text>
</comment>
<feature type="binding site" evidence="5">
    <location>
        <position position="16"/>
    </location>
    <ligand>
        <name>S-adenosyl-L-methionine</name>
        <dbReference type="ChEBI" id="CHEBI:59789"/>
    </ligand>
</feature>
<evidence type="ECO:0000256" key="1">
    <source>
        <dbReference type="ARBA" id="ARBA00022603"/>
    </source>
</evidence>
<reference evidence="9" key="1">
    <citation type="submission" date="2019-09" db="EMBL/GenBank/DDBJ databases">
        <title>Mumia zhuanghuii sp. nov. isolated from the intestinal contents of plateau pika (Ochotona curzoniae) in the Qinghai-Tibet plateau of China.</title>
        <authorList>
            <person name="Tian Z."/>
        </authorList>
    </citation>
    <scope>NUCLEOTIDE SEQUENCE [LARGE SCALE GENOMIC DNA]</scope>
    <source>
        <strain evidence="9">L-031</strain>
    </source>
</reference>
<dbReference type="GO" id="GO:0003723">
    <property type="term" value="F:RNA binding"/>
    <property type="evidence" value="ECO:0007669"/>
    <property type="project" value="UniProtKB-UniRule"/>
</dbReference>
<evidence type="ECO:0000256" key="2">
    <source>
        <dbReference type="ARBA" id="ARBA00022679"/>
    </source>
</evidence>
<gene>
    <name evidence="8" type="primary">erm</name>
    <name evidence="8" type="ORF">F6J85_06495</name>
</gene>
<dbReference type="GO" id="GO:0000179">
    <property type="term" value="F:rRNA (adenine-N6,N6-)-dimethyltransferase activity"/>
    <property type="evidence" value="ECO:0007669"/>
    <property type="project" value="UniProtKB-UniRule"/>
</dbReference>
<keyword evidence="4 5" id="KW-0694">RNA-binding</keyword>
<feature type="binding site" evidence="5">
    <location>
        <position position="42"/>
    </location>
    <ligand>
        <name>S-adenosyl-L-methionine</name>
        <dbReference type="ChEBI" id="CHEBI:59789"/>
    </ligand>
</feature>
<dbReference type="InterPro" id="IPR001737">
    <property type="entry name" value="KsgA/Erm"/>
</dbReference>
<dbReference type="InterPro" id="IPR020598">
    <property type="entry name" value="rRNA_Ade_methylase_Trfase_N"/>
</dbReference>
<dbReference type="Proteomes" id="UP000325516">
    <property type="component" value="Chromosome"/>
</dbReference>
<evidence type="ECO:0000256" key="3">
    <source>
        <dbReference type="ARBA" id="ARBA00022691"/>
    </source>
</evidence>
<evidence type="ECO:0000259" key="7">
    <source>
        <dbReference type="SMART" id="SM00650"/>
    </source>
</evidence>
<feature type="binding site" evidence="5">
    <location>
        <position position="18"/>
    </location>
    <ligand>
        <name>S-adenosyl-L-methionine</name>
        <dbReference type="ChEBI" id="CHEBI:59789"/>
    </ligand>
</feature>
<dbReference type="InterPro" id="IPR029063">
    <property type="entry name" value="SAM-dependent_MTases_sf"/>
</dbReference>
<organism evidence="8 9">
    <name type="scientific">Microbacterium lushaniae</name>
    <dbReference type="NCBI Taxonomy" id="2614639"/>
    <lineage>
        <taxon>Bacteria</taxon>
        <taxon>Bacillati</taxon>
        <taxon>Actinomycetota</taxon>
        <taxon>Actinomycetes</taxon>
        <taxon>Micrococcales</taxon>
        <taxon>Microbacteriaceae</taxon>
        <taxon>Microbacterium</taxon>
    </lineage>
</organism>
<dbReference type="SUPFAM" id="SSF53335">
    <property type="entry name" value="S-adenosyl-L-methionine-dependent methyltransferases"/>
    <property type="match status" value="1"/>
</dbReference>
<dbReference type="NCBIfam" id="NF000499">
    <property type="entry name" value="Erm23S_rRNA_broad"/>
    <property type="match status" value="1"/>
</dbReference>
<dbReference type="SMART" id="SM00650">
    <property type="entry name" value="rADc"/>
    <property type="match status" value="1"/>
</dbReference>
<dbReference type="PROSITE" id="PS51689">
    <property type="entry name" value="SAM_RNA_A_N6_MT"/>
    <property type="match status" value="1"/>
</dbReference>